<feature type="compositionally biased region" description="Basic and acidic residues" evidence="1">
    <location>
        <begin position="172"/>
        <end position="185"/>
    </location>
</feature>
<protein>
    <submittedName>
        <fullName evidence="2">Uncharacterized protein</fullName>
    </submittedName>
</protein>
<accession>A0AAF0DGG2</accession>
<dbReference type="EMBL" id="CP120628">
    <property type="protein sequence ID" value="WEW57724.1"/>
    <property type="molecule type" value="Genomic_DNA"/>
</dbReference>
<feature type="region of interest" description="Disordered" evidence="1">
    <location>
        <begin position="277"/>
        <end position="306"/>
    </location>
</feature>
<reference evidence="2" key="1">
    <citation type="submission" date="2023-03" db="EMBL/GenBank/DDBJ databases">
        <title>Emydomyces testavorans Genome Sequence.</title>
        <authorList>
            <person name="Hoyer L."/>
        </authorList>
    </citation>
    <scope>NUCLEOTIDE SEQUENCE</scope>
    <source>
        <strain evidence="2">16-2883</strain>
    </source>
</reference>
<evidence type="ECO:0000256" key="1">
    <source>
        <dbReference type="SAM" id="MobiDB-lite"/>
    </source>
</evidence>
<feature type="region of interest" description="Disordered" evidence="1">
    <location>
        <begin position="212"/>
        <end position="241"/>
    </location>
</feature>
<dbReference type="Proteomes" id="UP001219355">
    <property type="component" value="Chromosome 2"/>
</dbReference>
<gene>
    <name evidence="2" type="ORF">PRK78_003191</name>
</gene>
<feature type="region of interest" description="Disordered" evidence="1">
    <location>
        <begin position="1"/>
        <end position="190"/>
    </location>
</feature>
<feature type="compositionally biased region" description="Low complexity" evidence="1">
    <location>
        <begin position="220"/>
        <end position="231"/>
    </location>
</feature>
<keyword evidence="3" id="KW-1185">Reference proteome</keyword>
<organism evidence="2 3">
    <name type="scientific">Emydomyces testavorans</name>
    <dbReference type="NCBI Taxonomy" id="2070801"/>
    <lineage>
        <taxon>Eukaryota</taxon>
        <taxon>Fungi</taxon>
        <taxon>Dikarya</taxon>
        <taxon>Ascomycota</taxon>
        <taxon>Pezizomycotina</taxon>
        <taxon>Eurotiomycetes</taxon>
        <taxon>Eurotiomycetidae</taxon>
        <taxon>Onygenales</taxon>
        <taxon>Nannizziopsiaceae</taxon>
        <taxon>Emydomyces</taxon>
    </lineage>
</organism>
<evidence type="ECO:0000313" key="3">
    <source>
        <dbReference type="Proteomes" id="UP001219355"/>
    </source>
</evidence>
<sequence>MADANYPPSTMFPNQVDDHMEEETYGNDYESSQESSLFDDDCHNEDMIASNDSDIDVLMNLDEEEEEDQDDEDDENDGDHYDSDEENENPEYNAKEDNEVISNSNESASSEPLRPAQRLVSLLTATGRVSEWNSGLPQSRRSIDPIEYELAQDIEEKDPEENALDYENENNLNDHSHQGNNDHTDGGYISSAHECHASSQFPLPEAISRNRMASSTAHGEANNSAENLNEAYDPTGSSTAPDLATMATRTWLSISRPLSTTYQSPYASPPVGWTVPSRSNPTPSRPFTIYQDPPWYEPEPPVENPYWDTLASDDKENIPHDFTSAELLGRNSPFVEDNTVAEAENIVALAREQ</sequence>
<evidence type="ECO:0000313" key="2">
    <source>
        <dbReference type="EMBL" id="WEW57724.1"/>
    </source>
</evidence>
<feature type="compositionally biased region" description="Polar residues" evidence="1">
    <location>
        <begin position="100"/>
        <end position="110"/>
    </location>
</feature>
<feature type="compositionally biased region" description="Polar residues" evidence="1">
    <location>
        <begin position="131"/>
        <end position="140"/>
    </location>
</feature>
<feature type="compositionally biased region" description="Acidic residues" evidence="1">
    <location>
        <begin position="146"/>
        <end position="168"/>
    </location>
</feature>
<dbReference type="AlphaFoldDB" id="A0AAF0DGG2"/>
<proteinExistence type="predicted"/>
<feature type="compositionally biased region" description="Acidic residues" evidence="1">
    <location>
        <begin position="61"/>
        <end position="89"/>
    </location>
</feature>
<name>A0AAF0DGG2_9EURO</name>